<accession>A0AAE3R6S2</accession>
<feature type="transmembrane region" description="Helical" evidence="2">
    <location>
        <begin position="89"/>
        <end position="107"/>
    </location>
</feature>
<gene>
    <name evidence="3" type="ORF">QNI22_14290</name>
</gene>
<organism evidence="3 4">
    <name type="scientific">Xanthocytophaga agilis</name>
    <dbReference type="NCBI Taxonomy" id="3048010"/>
    <lineage>
        <taxon>Bacteria</taxon>
        <taxon>Pseudomonadati</taxon>
        <taxon>Bacteroidota</taxon>
        <taxon>Cytophagia</taxon>
        <taxon>Cytophagales</taxon>
        <taxon>Rhodocytophagaceae</taxon>
        <taxon>Xanthocytophaga</taxon>
    </lineage>
</organism>
<dbReference type="AlphaFoldDB" id="A0AAE3R6S2"/>
<keyword evidence="4" id="KW-1185">Reference proteome</keyword>
<feature type="transmembrane region" description="Helical" evidence="2">
    <location>
        <begin position="30"/>
        <end position="51"/>
    </location>
</feature>
<evidence type="ECO:0000256" key="1">
    <source>
        <dbReference type="SAM" id="MobiDB-lite"/>
    </source>
</evidence>
<evidence type="ECO:0000313" key="4">
    <source>
        <dbReference type="Proteomes" id="UP001232063"/>
    </source>
</evidence>
<dbReference type="Gene3D" id="3.40.50.2300">
    <property type="match status" value="2"/>
</dbReference>
<keyword evidence="2" id="KW-0472">Membrane</keyword>
<protein>
    <submittedName>
        <fullName evidence="3">Uncharacterized protein</fullName>
    </submittedName>
</protein>
<reference evidence="3" key="1">
    <citation type="submission" date="2023-05" db="EMBL/GenBank/DDBJ databases">
        <authorList>
            <person name="Zhang X."/>
        </authorList>
    </citation>
    <scope>NUCLEOTIDE SEQUENCE</scope>
    <source>
        <strain evidence="3">BD1B2-1</strain>
    </source>
</reference>
<feature type="transmembrane region" description="Helical" evidence="2">
    <location>
        <begin position="63"/>
        <end position="82"/>
    </location>
</feature>
<name>A0AAE3R6S2_9BACT</name>
<proteinExistence type="predicted"/>
<dbReference type="RefSeq" id="WP_314511497.1">
    <property type="nucleotide sequence ID" value="NZ_JASJOU010000004.1"/>
</dbReference>
<dbReference type="Proteomes" id="UP001232063">
    <property type="component" value="Unassembled WGS sequence"/>
</dbReference>
<feature type="region of interest" description="Disordered" evidence="1">
    <location>
        <begin position="1"/>
        <end position="20"/>
    </location>
</feature>
<sequence length="442" mass="49488">MAKQKNGSPDNRDANPPTVRNRSTRKKIEFVLFFTGISLLVFATILVFVFQDINIKGGIRYEIVKVILALSAALIVSQIPGMIKINLPVGIRAAGGIGFGVMIYLLAPNMSNVNSLDPNDETEINDELGKCSYSKVKLVILCSGNNDYTRSITTSLVNSLQTLLPLKNKKCLLYDIHYGPREPYDSTAIRNTYRDEVANIFNRDTEYDYYVSIGTSASLAFKDYFRERDISDKNLVFLGVTDPVACGLVTTLKHRHDSTNIGGVAYCGDFAELPAKIHEIYPHNKMAYIYWKAYPQDRQIAGRINNTSFIQDSILQIIELNNLPTYANMSDTSLVYFSWVTLENLFESHGIEMLRNVKHLVSTTQTHAVQGLVPFVVSTSDYEIGAKGAALISENLKTGKRLGLLDVYIPEWKIYVNCLKAKEKGISKQRTAIADQRFDCSD</sequence>
<comment type="caution">
    <text evidence="3">The sequence shown here is derived from an EMBL/GenBank/DDBJ whole genome shotgun (WGS) entry which is preliminary data.</text>
</comment>
<dbReference type="EMBL" id="JASJOU010000004">
    <property type="protein sequence ID" value="MDJ1501833.1"/>
    <property type="molecule type" value="Genomic_DNA"/>
</dbReference>
<evidence type="ECO:0000256" key="2">
    <source>
        <dbReference type="SAM" id="Phobius"/>
    </source>
</evidence>
<keyword evidence="2" id="KW-0812">Transmembrane</keyword>
<keyword evidence="2" id="KW-1133">Transmembrane helix</keyword>
<evidence type="ECO:0000313" key="3">
    <source>
        <dbReference type="EMBL" id="MDJ1501833.1"/>
    </source>
</evidence>